<dbReference type="AlphaFoldDB" id="A0A814M218"/>
<dbReference type="OrthoDB" id="10018185at2759"/>
<dbReference type="InterPro" id="IPR036939">
    <property type="entry name" value="Cu2_ascorb_mOase_N_sf"/>
</dbReference>
<evidence type="ECO:0000256" key="5">
    <source>
        <dbReference type="SAM" id="SignalP"/>
    </source>
</evidence>
<dbReference type="Gene3D" id="2.60.120.310">
    <property type="entry name" value="Copper type II, ascorbate-dependent monooxygenase, N-terminal domain"/>
    <property type="match status" value="1"/>
</dbReference>
<dbReference type="PANTHER" id="PTHR10680:SF14">
    <property type="entry name" value="PEPTIDYL-GLYCINE ALPHA-AMIDATING MONOOXYGENASE"/>
    <property type="match status" value="1"/>
</dbReference>
<keyword evidence="2" id="KW-1015">Disulfide bond</keyword>
<dbReference type="InterPro" id="IPR014784">
    <property type="entry name" value="Cu2_ascorb_mOase-like_C"/>
</dbReference>
<keyword evidence="4" id="KW-0812">Transmembrane</keyword>
<sequence length="653" mass="73682">MFIVYSIAIVFITVANCDQSIDVLDQDDVFTVNITMKDFETTKEDQYMYIQYKIPDEELFIVGFLPLTNLTIAHHVVTFACPTPYSNESFWIGNKPCNGPTVILHDWSYNIPTLALLPKDVGIAVGRNTPNKYIVVNVHYLLILKGDNSGLQLVMTRKPCKYHANTLLSGSSDIKLQPNTQTIQVPFSCSYRGQLVSFFAAAVHTHMWGRVNSLYRVRNGNVTLIVKNSPKISQAFNLLSSPVDIQSGDYLIGQCVYDNNDDRVIVVGIGNKPCNGPTVILHDWSYNIPTLALLPKDVGIAVGRNTPNKYIVVNVHYLLILKGDNSGLQLVMTRKPCKYHANTLLSGSSDIKLQPNTETIQVPFSCSYRGQLVSFFAAAVHTHMWGRVNSLYRVRNGNVTLIVKNSPKISQAFNLLSSPVDIQSGDYLIGQCVYDNNDDRVIVVGGDYLIGQCVYDNNDDRVIVVGDTHNDEMCNIYVMYSYIPENITSNQQTIYRPPFPTCWNNLAPNMTKLIPEDSVVFPPISEEGQTDVDESTSYSTTTVEVLKSSTIKNINNFTSADTPKQTITKQFSFHHDTLVIVWTSLIIILILFVMLCYILYIRNRRQVTRFNVYAINVDNSDTSNDSMFNNWTNRQNKFKRLEFDIDEENPSSY</sequence>
<feature type="signal peptide" evidence="5">
    <location>
        <begin position="1"/>
        <end position="17"/>
    </location>
</feature>
<dbReference type="InterPro" id="IPR000323">
    <property type="entry name" value="Cu2_ascorb_mOase_N"/>
</dbReference>
<keyword evidence="4" id="KW-0472">Membrane</keyword>
<dbReference type="Gene3D" id="2.60.120.230">
    <property type="match status" value="3"/>
</dbReference>
<evidence type="ECO:0000259" key="7">
    <source>
        <dbReference type="Pfam" id="PF03712"/>
    </source>
</evidence>
<evidence type="ECO:0000256" key="3">
    <source>
        <dbReference type="ARBA" id="ARBA00023180"/>
    </source>
</evidence>
<accession>A0A814M218</accession>
<dbReference type="PANTHER" id="PTHR10680">
    <property type="entry name" value="PEPTIDYL-GLYCINE ALPHA-AMIDATING MONOOXYGENASE"/>
    <property type="match status" value="1"/>
</dbReference>
<evidence type="ECO:0000256" key="4">
    <source>
        <dbReference type="SAM" id="Phobius"/>
    </source>
</evidence>
<evidence type="ECO:0000256" key="1">
    <source>
        <dbReference type="ARBA" id="ARBA00022729"/>
    </source>
</evidence>
<evidence type="ECO:0008006" key="10">
    <source>
        <dbReference type="Google" id="ProtNLM"/>
    </source>
</evidence>
<feature type="domain" description="Copper type II ascorbate-dependent monooxygenase N-terminal" evidence="6">
    <location>
        <begin position="33"/>
        <end position="140"/>
    </location>
</feature>
<dbReference type="Pfam" id="PF01082">
    <property type="entry name" value="Cu2_monooxygen"/>
    <property type="match status" value="1"/>
</dbReference>
<protein>
    <recommendedName>
        <fullName evidence="10">Peptidylglycine monooxygenase</fullName>
    </recommendedName>
</protein>
<dbReference type="Pfam" id="PF03712">
    <property type="entry name" value="Cu2_monoox_C"/>
    <property type="match status" value="2"/>
</dbReference>
<comment type="caution">
    <text evidence="8">The sequence shown here is derived from an EMBL/GenBank/DDBJ whole genome shotgun (WGS) entry which is preliminary data.</text>
</comment>
<feature type="domain" description="Copper type II ascorbate-dependent monooxygenase C-terminal" evidence="7">
    <location>
        <begin position="341"/>
        <end position="446"/>
    </location>
</feature>
<dbReference type="GO" id="GO:0016715">
    <property type="term" value="F:oxidoreductase activity, acting on paired donors, with incorporation or reduction of molecular oxygen, reduced ascorbate as one donor, and incorporation of one atom of oxygen"/>
    <property type="evidence" value="ECO:0007669"/>
    <property type="project" value="InterPro"/>
</dbReference>
<evidence type="ECO:0000313" key="8">
    <source>
        <dbReference type="EMBL" id="CAF1072204.1"/>
    </source>
</evidence>
<evidence type="ECO:0000256" key="2">
    <source>
        <dbReference type="ARBA" id="ARBA00023157"/>
    </source>
</evidence>
<keyword evidence="4" id="KW-1133">Transmembrane helix</keyword>
<feature type="domain" description="Copper type II ascorbate-dependent monooxygenase C-terminal" evidence="7">
    <location>
        <begin position="164"/>
        <end position="271"/>
    </location>
</feature>
<gene>
    <name evidence="8" type="ORF">VCS650_LOCUS18542</name>
</gene>
<feature type="chain" id="PRO_5032476976" description="Peptidylglycine monooxygenase" evidence="5">
    <location>
        <begin position="18"/>
        <end position="653"/>
    </location>
</feature>
<evidence type="ECO:0000259" key="6">
    <source>
        <dbReference type="Pfam" id="PF01082"/>
    </source>
</evidence>
<dbReference type="Proteomes" id="UP000663891">
    <property type="component" value="Unassembled WGS sequence"/>
</dbReference>
<evidence type="ECO:0000313" key="9">
    <source>
        <dbReference type="Proteomes" id="UP000663891"/>
    </source>
</evidence>
<dbReference type="SUPFAM" id="SSF49742">
    <property type="entry name" value="PHM/PNGase F"/>
    <property type="match status" value="5"/>
</dbReference>
<keyword evidence="1 5" id="KW-0732">Signal</keyword>
<feature type="transmembrane region" description="Helical" evidence="4">
    <location>
        <begin position="579"/>
        <end position="600"/>
    </location>
</feature>
<name>A0A814M218_9BILA</name>
<keyword evidence="3" id="KW-0325">Glycoprotein</keyword>
<reference evidence="8" key="1">
    <citation type="submission" date="2021-02" db="EMBL/GenBank/DDBJ databases">
        <authorList>
            <person name="Nowell W R."/>
        </authorList>
    </citation>
    <scope>NUCLEOTIDE SEQUENCE</scope>
</reference>
<dbReference type="InterPro" id="IPR008977">
    <property type="entry name" value="PHM/PNGase_F_dom_sf"/>
</dbReference>
<dbReference type="EMBL" id="CAJNON010000178">
    <property type="protein sequence ID" value="CAF1072204.1"/>
    <property type="molecule type" value="Genomic_DNA"/>
</dbReference>
<proteinExistence type="predicted"/>
<organism evidence="8 9">
    <name type="scientific">Adineta steineri</name>
    <dbReference type="NCBI Taxonomy" id="433720"/>
    <lineage>
        <taxon>Eukaryota</taxon>
        <taxon>Metazoa</taxon>
        <taxon>Spiralia</taxon>
        <taxon>Gnathifera</taxon>
        <taxon>Rotifera</taxon>
        <taxon>Eurotatoria</taxon>
        <taxon>Bdelloidea</taxon>
        <taxon>Adinetida</taxon>
        <taxon>Adinetidae</taxon>
        <taxon>Adineta</taxon>
    </lineage>
</organism>
<dbReference type="GO" id="GO:0005507">
    <property type="term" value="F:copper ion binding"/>
    <property type="evidence" value="ECO:0007669"/>
    <property type="project" value="InterPro"/>
</dbReference>
<dbReference type="InterPro" id="IPR024548">
    <property type="entry name" value="Cu2_monoox_C"/>
</dbReference>